<sequence length="267" mass="30195">NFLLVVRTTDSRAELATLLERLDVETGRWRSKDTGGENDADIRSTLNSYQYLKKLLHDRLDLQHRSDSIVFVSDDDDIILPKVSYRELPLAEILNNCNGLDYFLKFLQSLDAVGYANFYLNAEAFRCAGVSASQQHASATFEQQQGNQEILRNMARDLIEQYFLSTGAFKLPMDENLIKKALKNLNSDAMDETLLDELQAKVFEILLSDKYYGQFKTTTQYLKVLSEFEFTDSLNDNSDAVSLSSNNSNETCNDSTESQQQSSPGAT</sequence>
<dbReference type="SUPFAM" id="SSF48097">
    <property type="entry name" value="Regulator of G-protein signaling, RGS"/>
    <property type="match status" value="1"/>
</dbReference>
<feature type="non-terminal residue" evidence="3">
    <location>
        <position position="1"/>
    </location>
</feature>
<dbReference type="InterPro" id="IPR044926">
    <property type="entry name" value="RGS_subdomain_2"/>
</dbReference>
<feature type="non-terminal residue" evidence="3">
    <location>
        <position position="267"/>
    </location>
</feature>
<dbReference type="PROSITE" id="PS50132">
    <property type="entry name" value="RGS"/>
    <property type="match status" value="1"/>
</dbReference>
<organism evidence="3 4">
    <name type="scientific">Rotaria magnacalcarata</name>
    <dbReference type="NCBI Taxonomy" id="392030"/>
    <lineage>
        <taxon>Eukaryota</taxon>
        <taxon>Metazoa</taxon>
        <taxon>Spiralia</taxon>
        <taxon>Gnathifera</taxon>
        <taxon>Rotifera</taxon>
        <taxon>Eurotatoria</taxon>
        <taxon>Bdelloidea</taxon>
        <taxon>Philodinida</taxon>
        <taxon>Philodinidae</taxon>
        <taxon>Rotaria</taxon>
    </lineage>
</organism>
<dbReference type="AlphaFoldDB" id="A0A8S3D3A2"/>
<protein>
    <recommendedName>
        <fullName evidence="2">RGS domain-containing protein</fullName>
    </recommendedName>
</protein>
<proteinExistence type="predicted"/>
<dbReference type="SMART" id="SM00315">
    <property type="entry name" value="RGS"/>
    <property type="match status" value="1"/>
</dbReference>
<reference evidence="3" key="1">
    <citation type="submission" date="2021-02" db="EMBL/GenBank/DDBJ databases">
        <authorList>
            <person name="Nowell W R."/>
        </authorList>
    </citation>
    <scope>NUCLEOTIDE SEQUENCE</scope>
</reference>
<evidence type="ECO:0000259" key="2">
    <source>
        <dbReference type="PROSITE" id="PS50132"/>
    </source>
</evidence>
<dbReference type="Proteomes" id="UP000676336">
    <property type="component" value="Unassembled WGS sequence"/>
</dbReference>
<dbReference type="Gene3D" id="1.10.167.10">
    <property type="entry name" value="Regulator of G-protein Signalling 4, domain 2"/>
    <property type="match status" value="1"/>
</dbReference>
<evidence type="ECO:0000256" key="1">
    <source>
        <dbReference type="SAM" id="MobiDB-lite"/>
    </source>
</evidence>
<dbReference type="Pfam" id="PF00615">
    <property type="entry name" value="RGS"/>
    <property type="match status" value="1"/>
</dbReference>
<feature type="region of interest" description="Disordered" evidence="1">
    <location>
        <begin position="239"/>
        <end position="267"/>
    </location>
</feature>
<dbReference type="InterPro" id="IPR016137">
    <property type="entry name" value="RGS"/>
</dbReference>
<accession>A0A8S3D3A2</accession>
<dbReference type="InterPro" id="IPR036305">
    <property type="entry name" value="RGS_sf"/>
</dbReference>
<comment type="caution">
    <text evidence="3">The sequence shown here is derived from an EMBL/GenBank/DDBJ whole genome shotgun (WGS) entry which is preliminary data.</text>
</comment>
<name>A0A8S3D3A2_9BILA</name>
<evidence type="ECO:0000313" key="3">
    <source>
        <dbReference type="EMBL" id="CAF4963147.1"/>
    </source>
</evidence>
<gene>
    <name evidence="3" type="ORF">SMN809_LOCUS54727</name>
</gene>
<dbReference type="EMBL" id="CAJOBI010191632">
    <property type="protein sequence ID" value="CAF4963147.1"/>
    <property type="molecule type" value="Genomic_DNA"/>
</dbReference>
<evidence type="ECO:0000313" key="4">
    <source>
        <dbReference type="Proteomes" id="UP000676336"/>
    </source>
</evidence>
<feature type="domain" description="RGS" evidence="2">
    <location>
        <begin position="89"/>
        <end position="211"/>
    </location>
</feature>